<feature type="compositionally biased region" description="Basic and acidic residues" evidence="1">
    <location>
        <begin position="1823"/>
        <end position="1838"/>
    </location>
</feature>
<sequence>MGRFLLTSTVATLFSYWAFAAGSGLSSPGGQPEGNGAVITVLDGGRNIEVTHSGDVKYQVELGYTGPILSGGELVVGEDLLVGFVRPEGADSSQSPRSELRVLESRGTGVQAGVFLGSPCVYDDGKTGIANILTCIKLFSGHDIHQDDIRYLFWRMRDYALQGWSASRMSKDDIAVDSYTYLPVVYGGLLHVSALFRYGSRYKGSSSRVLERLDGLLRDHLVAEIKPVYSVPWLRLEFNLGVGKGSLDESGLVVRENEPFGIVSITRDGRTHMESVVSPCHGGIVWYNDEFVRPRDGRDWRPSGASRLFDANRHSEEIMVLIVCYSDPSYLDLDSSRGRSRSRSLPVDVLVTDRFGRVGDWLLREQRGQRLNLIQVDSRGDSLTARRGLVSRIKATATLEDLRRVLVESMRSKGQDLSQLPRLAPPRSRHGLDQQVATHDVLREEEVLMDRLGDSKVILMCRMAPVVRMSDFERRVRGGFVPGNSYKYAKEKGRTESYIGSPVPVPKWEGLPASGWNNLRKDERKANLKAADYSGKDIQIFGPRPWNMDFLSLDVVTAVSMYPLGSVRYLLSREFLYLFARYGIIDDYSSHTSSLMRYSVEMYVVAGMAVSGESGSETLLGTVTIEFLAELKKRPSVKVHIFSEHTGIVRQVISTSTVACSLDPLVVISPLSYEEQRARLYFGVNSDLEEGAVLLSARPDRKRDFLTYPLSQNQMILGQGGVPTPTDKEQDLANRHIYLYPNEAFVSVLPPGPEIRLSLFSLSKEDIRDLNILRQVFREDVRSLLDAVEAIILGLQETRVRSGSVSDSDSVPIFTSSAIRRGMIKAWRKSKSKSILAQMLEAAKVSQQQKTLQRFGVGIDLRMSRQIGSTFKHVPKRRAALAASKLSLLQSLLQKRRRRAAGKRLKKRSRGVAKKARSPSPPRPPSSSSSPPGPGRSPAALSSKTFPMDTYGKDFLEPEHLSAPSAIRSSRKGSSRSSAKSPKRPKTPKRPSSEGAPGVPAESSDSLANYEMIANEFGPTYPKTTKFFVSREFELETSASIGDRSINSVVDSDYEGPEYLEEKRDASSTLSSLKSAGLTVGSLRRECSGYLRELQTSLDEKYGVLEDLSKSTSLDDFKGVLSRQVKKTNQYQECLKKLNASILAMKGFDIQYKAVRQNFSKKLESINKIRRNVLKKYKKCKSQQYAEKRRFYSLIKSQVSKYKKTANKEDPSRYQELLKLIDDNFKRYLNKNRECMSIFMNLRKEDLSLSEVKLKRFSMVTSIESLKKGHLELISRYLSYYKVGLAYSIIILSLEKLILASRITLAIDDLAVVKSIVETDKDLDRISETYKLTLNLERMTLEENFGYYDDVLRSGVHSIVVADMLLLEYSRLIETFTIHCESLDAGLNSLTVVLLSIYKAGGNGAQLGSSPEHRMEVFKKARVLFKRQEMALSDLADLNSAYGTLLSDLNILGCVLGQLEGAIQSIDLNLNAGLCEENKICGRKGKLNHYKFKFGKIYKKLSTKIRLLEVASERVGVLSTRMNSYFSGANGLFERVRGEYLEFDLASFKTDTSDIQTSDVSRDDSSWDDPLNSGSDSSSGKRILDSKEIGLVSNTFLYLSRMAGEVPSINYEQINQARQDIEALRVKLVDQLEMFTGGNVSDEVRRSLKMSLSEVVFEVEMIKNYFSGKRDSEIEGLGKSLAVSWSKTRIRRKLINARRRIKMEENRKRRIRKDRGDGSKWGDFWKQRRGSSGGDPEDEILERFGADGEDIKGAATDESSVDLSKEMRVAEKDSEVKDVAKKLEEGDLKSGKKRVLKKRAALDKLRQAASRIPLPSSKSSGETPKKEAKGKGGSDEKRRKPKSRRRSLSKIVGIFKDKGSSKLWETVSSSESPTSQQKLETSSLISSPPSPGPEPIPLPLSPSPTPSSILTSQPLSDSSQIPVPLPSSSAQSPVPEKVPSPPSPIPEKIPSPPSPIPEKIPSPPSPIPEKVPSPPSPIPEKVPSPPVPLPPPPPVPEKIPSPPSPIPEKIPSPPSPIPEKIPSPPPPVPEKIPSPPAPLPPPPPVPEEIPSPPSPVPLPPPSPKQPSVNMESEDELLEALGADGEDIKGMETDESSVDLEKELAKASKGGQLDAHGAFGPRARSASSMKGEDESTEDEASSQDDEFLQRTFDQAGGKVGEDVVLDAGIKQKMDELKSQVEEEDGAI</sequence>
<feature type="compositionally biased region" description="Basic and acidic residues" evidence="1">
    <location>
        <begin position="1714"/>
        <end position="1726"/>
    </location>
</feature>
<feature type="non-terminal residue" evidence="3">
    <location>
        <position position="2186"/>
    </location>
</feature>
<feature type="region of interest" description="Disordered" evidence="1">
    <location>
        <begin position="1804"/>
        <end position="2158"/>
    </location>
</feature>
<proteinExistence type="predicted"/>
<feature type="region of interest" description="Disordered" evidence="1">
    <location>
        <begin position="1706"/>
        <end position="1775"/>
    </location>
</feature>
<feature type="chain" id="PRO_5038670251" evidence="2">
    <location>
        <begin position="21"/>
        <end position="2186"/>
    </location>
</feature>
<feature type="compositionally biased region" description="Basic and acidic residues" evidence="1">
    <location>
        <begin position="951"/>
        <end position="960"/>
    </location>
</feature>
<dbReference type="OrthoDB" id="344127at2759"/>
<feature type="compositionally biased region" description="Polar residues" evidence="1">
    <location>
        <begin position="1866"/>
        <end position="1878"/>
    </location>
</feature>
<accession>A0A9D5HV40</accession>
<feature type="compositionally biased region" description="Basic and acidic residues" evidence="1">
    <location>
        <begin position="1741"/>
        <end position="1752"/>
    </location>
</feature>
<evidence type="ECO:0000256" key="2">
    <source>
        <dbReference type="SAM" id="SignalP"/>
    </source>
</evidence>
<dbReference type="Proteomes" id="UP001067231">
    <property type="component" value="Unassembled WGS sequence"/>
</dbReference>
<feature type="compositionally biased region" description="Pro residues" evidence="1">
    <location>
        <begin position="919"/>
        <end position="935"/>
    </location>
</feature>
<feature type="compositionally biased region" description="Low complexity" evidence="1">
    <location>
        <begin position="1906"/>
        <end position="1916"/>
    </location>
</feature>
<reference evidence="3" key="1">
    <citation type="submission" date="2022-10" db="EMBL/GenBank/DDBJ databases">
        <title>Adaptive evolution leads to modifications in subtelomeric GC content in a zoonotic Cryptosporidium species.</title>
        <authorList>
            <person name="Li J."/>
            <person name="Feng Y."/>
            <person name="Xiao L."/>
        </authorList>
    </citation>
    <scope>NUCLEOTIDE SEQUENCE</scope>
    <source>
        <strain evidence="3">33844</strain>
    </source>
</reference>
<protein>
    <submittedName>
        <fullName evidence="3">Uncharacterized protein</fullName>
    </submittedName>
</protein>
<feature type="compositionally biased region" description="Basic residues" evidence="1">
    <location>
        <begin position="896"/>
        <end position="917"/>
    </location>
</feature>
<dbReference type="EMBL" id="JAPCXC010000057">
    <property type="protein sequence ID" value="KAJ1607586.1"/>
    <property type="molecule type" value="Genomic_DNA"/>
</dbReference>
<feature type="region of interest" description="Disordered" evidence="1">
    <location>
        <begin position="1555"/>
        <end position="1581"/>
    </location>
</feature>
<gene>
    <name evidence="3" type="ORF">OJ253_2285</name>
</gene>
<dbReference type="GO" id="GO:0000993">
    <property type="term" value="F:RNA polymerase II complex binding"/>
    <property type="evidence" value="ECO:0007669"/>
    <property type="project" value="TreeGrafter"/>
</dbReference>
<feature type="signal peptide" evidence="2">
    <location>
        <begin position="1"/>
        <end position="20"/>
    </location>
</feature>
<feature type="compositionally biased region" description="Basic and acidic residues" evidence="1">
    <location>
        <begin position="1763"/>
        <end position="1775"/>
    </location>
</feature>
<feature type="compositionally biased region" description="Acidic residues" evidence="1">
    <location>
        <begin position="2133"/>
        <end position="2145"/>
    </location>
</feature>
<feature type="compositionally biased region" description="Pro residues" evidence="1">
    <location>
        <begin position="1888"/>
        <end position="1905"/>
    </location>
</feature>
<evidence type="ECO:0000313" key="3">
    <source>
        <dbReference type="EMBL" id="KAJ1607586.1"/>
    </source>
</evidence>
<name>A0A9D5HV40_9CRYT</name>
<evidence type="ECO:0000256" key="1">
    <source>
        <dbReference type="SAM" id="MobiDB-lite"/>
    </source>
</evidence>
<feature type="compositionally biased region" description="Polar residues" evidence="1">
    <location>
        <begin position="1917"/>
        <end position="1931"/>
    </location>
</feature>
<keyword evidence="2" id="KW-0732">Signal</keyword>
<dbReference type="PANTHER" id="PTHR12460">
    <property type="entry name" value="CYCLIN-DEPENDENT KINASE INHIBITOR-RELATED PROTEIN"/>
    <property type="match status" value="1"/>
</dbReference>
<organism evidence="3">
    <name type="scientific">Cryptosporidium canis</name>
    <dbReference type="NCBI Taxonomy" id="195482"/>
    <lineage>
        <taxon>Eukaryota</taxon>
        <taxon>Sar</taxon>
        <taxon>Alveolata</taxon>
        <taxon>Apicomplexa</taxon>
        <taxon>Conoidasida</taxon>
        <taxon>Coccidia</taxon>
        <taxon>Eucoccidiorida</taxon>
        <taxon>Eimeriorina</taxon>
        <taxon>Cryptosporidiidae</taxon>
        <taxon>Cryptosporidium</taxon>
    </lineage>
</organism>
<dbReference type="GO" id="GO:0031124">
    <property type="term" value="P:mRNA 3'-end processing"/>
    <property type="evidence" value="ECO:0007669"/>
    <property type="project" value="TreeGrafter"/>
</dbReference>
<feature type="compositionally biased region" description="Pro residues" evidence="1">
    <location>
        <begin position="1936"/>
        <end position="2064"/>
    </location>
</feature>
<feature type="region of interest" description="Disordered" evidence="1">
    <location>
        <begin position="896"/>
        <end position="1004"/>
    </location>
</feature>
<comment type="caution">
    <text evidence="3">The sequence shown here is derived from an EMBL/GenBank/DDBJ whole genome shotgun (WGS) entry which is preliminary data.</text>
</comment>
<feature type="compositionally biased region" description="Basic residues" evidence="1">
    <location>
        <begin position="1839"/>
        <end position="1848"/>
    </location>
</feature>
<dbReference type="PANTHER" id="PTHR12460:SF0">
    <property type="entry name" value="CID DOMAIN-CONTAINING PROTEIN-RELATED"/>
    <property type="match status" value="1"/>
</dbReference>